<sequence length="386" mass="42975">MTIQAPGALPINTFGIPTVRETVTGEPELIYISGIPLKPWYIPGHGRLWVPIDNTGHAFTVFCRHIADVDELANDGRLVLVDGVTGSGKTSLIHKCVDHLHARLAEALGRPVDPAPRSPEDHWRPRERPAPGICIVDLSDRAEKVAYDDTGELRALDAINRTIFRHVVSGVRSHGHETPDLDRLVTDAADPVDDDHRPAHRLSELYERLSEVLRDRRLFALIVLPYIPLGTPDAHLRFVRGHLNFCERRIVFFAETTEPDLMENMAPTLPWDQRQLVTHLSIGPLRGNDWESFVQARLDLPGLPAAHVIIAPEALARITPENENPHGTVRGLQNDLYALGEIARLDGRDVISDADVIALAHQRLDDERMRRRPPASGQPGQKGPVE</sequence>
<dbReference type="Proteomes" id="UP000655287">
    <property type="component" value="Unassembled WGS sequence"/>
</dbReference>
<reference evidence="2" key="1">
    <citation type="submission" date="2021-01" db="EMBL/GenBank/DDBJ databases">
        <title>Whole genome shotgun sequence of Sphaerisporangium rufum NBRC 109079.</title>
        <authorList>
            <person name="Komaki H."/>
            <person name="Tamura T."/>
        </authorList>
    </citation>
    <scope>NUCLEOTIDE SEQUENCE</scope>
    <source>
        <strain evidence="2">NBRC 109079</strain>
    </source>
</reference>
<name>A0A919R7T4_9ACTN</name>
<gene>
    <name evidence="2" type="ORF">Sru01_61710</name>
</gene>
<dbReference type="AlphaFoldDB" id="A0A919R7T4"/>
<keyword evidence="3" id="KW-1185">Reference proteome</keyword>
<comment type="caution">
    <text evidence="2">The sequence shown here is derived from an EMBL/GenBank/DDBJ whole genome shotgun (WGS) entry which is preliminary data.</text>
</comment>
<feature type="region of interest" description="Disordered" evidence="1">
    <location>
        <begin position="365"/>
        <end position="386"/>
    </location>
</feature>
<protein>
    <submittedName>
        <fullName evidence="2">Uncharacterized protein</fullName>
    </submittedName>
</protein>
<dbReference type="InterPro" id="IPR027417">
    <property type="entry name" value="P-loop_NTPase"/>
</dbReference>
<dbReference type="EMBL" id="BOOU01000089">
    <property type="protein sequence ID" value="GII81189.1"/>
    <property type="molecule type" value="Genomic_DNA"/>
</dbReference>
<evidence type="ECO:0000313" key="2">
    <source>
        <dbReference type="EMBL" id="GII81189.1"/>
    </source>
</evidence>
<evidence type="ECO:0000313" key="3">
    <source>
        <dbReference type="Proteomes" id="UP000655287"/>
    </source>
</evidence>
<organism evidence="2 3">
    <name type="scientific">Sphaerisporangium rufum</name>
    <dbReference type="NCBI Taxonomy" id="1381558"/>
    <lineage>
        <taxon>Bacteria</taxon>
        <taxon>Bacillati</taxon>
        <taxon>Actinomycetota</taxon>
        <taxon>Actinomycetes</taxon>
        <taxon>Streptosporangiales</taxon>
        <taxon>Streptosporangiaceae</taxon>
        <taxon>Sphaerisporangium</taxon>
    </lineage>
</organism>
<dbReference type="SUPFAM" id="SSF52540">
    <property type="entry name" value="P-loop containing nucleoside triphosphate hydrolases"/>
    <property type="match status" value="2"/>
</dbReference>
<evidence type="ECO:0000256" key="1">
    <source>
        <dbReference type="SAM" id="MobiDB-lite"/>
    </source>
</evidence>
<dbReference type="RefSeq" id="WP_203993081.1">
    <property type="nucleotide sequence ID" value="NZ_BOOU01000089.1"/>
</dbReference>
<proteinExistence type="predicted"/>
<accession>A0A919R7T4</accession>